<dbReference type="InterPro" id="IPR016032">
    <property type="entry name" value="Sig_transdc_resp-reg_C-effctor"/>
</dbReference>
<evidence type="ECO:0000313" key="2">
    <source>
        <dbReference type="EMBL" id="NSX56050.1"/>
    </source>
</evidence>
<protein>
    <submittedName>
        <fullName evidence="2">Helix-turn-helix transcriptional regulator</fullName>
    </submittedName>
</protein>
<evidence type="ECO:0000313" key="3">
    <source>
        <dbReference type="Proteomes" id="UP000777935"/>
    </source>
</evidence>
<dbReference type="InterPro" id="IPR036388">
    <property type="entry name" value="WH-like_DNA-bd_sf"/>
</dbReference>
<accession>A0ABX2IXS6</accession>
<organism evidence="2 3">
    <name type="scientific">Parasulfitobacter algicola</name>
    <dbReference type="NCBI Taxonomy" id="2614809"/>
    <lineage>
        <taxon>Bacteria</taxon>
        <taxon>Pseudomonadati</taxon>
        <taxon>Pseudomonadota</taxon>
        <taxon>Alphaproteobacteria</taxon>
        <taxon>Rhodobacterales</taxon>
        <taxon>Roseobacteraceae</taxon>
        <taxon>Parasulfitobacter</taxon>
    </lineage>
</organism>
<gene>
    <name evidence="2" type="ORF">HRQ87_14700</name>
</gene>
<reference evidence="2 3" key="1">
    <citation type="submission" date="2020-06" db="EMBL/GenBank/DDBJ databases">
        <title>Sulfitobacter algicola sp. nov., isolated from green algae.</title>
        <authorList>
            <person name="Wang C."/>
        </authorList>
    </citation>
    <scope>NUCLEOTIDE SEQUENCE [LARGE SCALE GENOMIC DNA]</scope>
    <source>
        <strain evidence="2 3">1151</strain>
    </source>
</reference>
<dbReference type="RefSeq" id="WP_174139198.1">
    <property type="nucleotide sequence ID" value="NZ_JABUFE010000009.1"/>
</dbReference>
<dbReference type="InterPro" id="IPR000014">
    <property type="entry name" value="PAS"/>
</dbReference>
<dbReference type="Gene3D" id="3.40.50.1820">
    <property type="entry name" value="alpha/beta hydrolase"/>
    <property type="match status" value="1"/>
</dbReference>
<dbReference type="SUPFAM" id="SSF53474">
    <property type="entry name" value="alpha/beta-Hydrolases"/>
    <property type="match status" value="1"/>
</dbReference>
<dbReference type="InterPro" id="IPR029058">
    <property type="entry name" value="AB_hydrolase_fold"/>
</dbReference>
<proteinExistence type="predicted"/>
<dbReference type="InterPro" id="IPR000792">
    <property type="entry name" value="Tscrpt_reg_LuxR_C"/>
</dbReference>
<comment type="caution">
    <text evidence="2">The sequence shown here is derived from an EMBL/GenBank/DDBJ whole genome shotgun (WGS) entry which is preliminary data.</text>
</comment>
<dbReference type="CDD" id="cd06170">
    <property type="entry name" value="LuxR_C_like"/>
    <property type="match status" value="1"/>
</dbReference>
<evidence type="ECO:0000259" key="1">
    <source>
        <dbReference type="PROSITE" id="PS50043"/>
    </source>
</evidence>
<dbReference type="Gene3D" id="1.10.10.10">
    <property type="entry name" value="Winged helix-like DNA-binding domain superfamily/Winged helix DNA-binding domain"/>
    <property type="match status" value="1"/>
</dbReference>
<dbReference type="SUPFAM" id="SSF46894">
    <property type="entry name" value="C-terminal effector domain of the bipartite response regulators"/>
    <property type="match status" value="1"/>
</dbReference>
<dbReference type="EMBL" id="JABUFE010000009">
    <property type="protein sequence ID" value="NSX56050.1"/>
    <property type="molecule type" value="Genomic_DNA"/>
</dbReference>
<dbReference type="Proteomes" id="UP000777935">
    <property type="component" value="Unassembled WGS sequence"/>
</dbReference>
<dbReference type="SMART" id="SM00421">
    <property type="entry name" value="HTH_LUXR"/>
    <property type="match status" value="1"/>
</dbReference>
<name>A0ABX2IXS6_9RHOB</name>
<dbReference type="CDD" id="cd00130">
    <property type="entry name" value="PAS"/>
    <property type="match status" value="1"/>
</dbReference>
<keyword evidence="3" id="KW-1185">Reference proteome</keyword>
<dbReference type="PROSITE" id="PS50043">
    <property type="entry name" value="HTH_LUXR_2"/>
    <property type="match status" value="1"/>
</dbReference>
<sequence length="582" mass="65207">MSADSPVTSIVETQIIDQIYDVAVDPARLEFLMDSWENFVGPFRDGEDVHNASFDDRAVEMHFKRAEIFLDRLDAVQQNPHDLVLSQFEKLAAFTIDPTLKIVGLNDSAAETLGLAPGYSLETLPLHAADIDILSEELRKTLRAKQSPTRMFRFQSTSRDRFIVFQIRVYASDPKAPFAAIITSEVGWPSGFSDSLKAAFGLSTAEAEVLRAIVECKSLRQIAEDRGRATETIRAQVKSILSKTETHSQAELVRIALTLMDVVGASGGYSPVMSGSETVNTNLVPLPLKSIQREDGRVVHYMTFGDPNGRPCLYLPSDVALTRWPRVAEQYAEQNRIRVIVPLRGGFGPSDSYTVNTYAIIEEISKDFIAILTEESVKKCVILSMLDDSFLAFDLTSRQLDQFSAVIACGGMLPLTKADQYERMHKWHRFIMGNAKYAPHLMPFMAKAIFYMARRIGKRSLMKAIYGNAPADIETYENPQNFEALVEGTKYAISNDFSAHNAFASEAIIKASHDWAQSINIVSQSVPVHFINGLQSPMLPKETIDEFREDYPWATFTTYSDAGDLIFFKKWKDVLGILEKYL</sequence>
<feature type="domain" description="HTH luxR-type" evidence="1">
    <location>
        <begin position="195"/>
        <end position="260"/>
    </location>
</feature>
<dbReference type="Pfam" id="PF00196">
    <property type="entry name" value="GerE"/>
    <property type="match status" value="1"/>
</dbReference>